<name>A0AAD2FME6_9STRA</name>
<comment type="caution">
    <text evidence="2">The sequence shown here is derived from an EMBL/GenBank/DDBJ whole genome shotgun (WGS) entry which is preliminary data.</text>
</comment>
<dbReference type="InterPro" id="IPR010987">
    <property type="entry name" value="Glutathione-S-Trfase_C-like"/>
</dbReference>
<dbReference type="AlphaFoldDB" id="A0AAD2FME6"/>
<dbReference type="InterPro" id="IPR004046">
    <property type="entry name" value="GST_C"/>
</dbReference>
<proteinExistence type="predicted"/>
<dbReference type="Proteomes" id="UP001295423">
    <property type="component" value="Unassembled WGS sequence"/>
</dbReference>
<sequence length="681" mass="77382">MQANEETEDQKLLRLASSWDGFVGRHRESDGTLPGWKEWSSRHKQRVEMVQVCRGRKQWRKQMRRRQRSDLTLSIVSWNVLSDTWLNFGRVGYEHTPVELKSDWSKRIALLMQWVEDLQPDVLCFQEVDYEKFVENRDTTLKGPFLLTELSKKFGYQGVIQKPKRGKKDDQPCGVATLWKDDQFELIKEKSFSRTHAAGSDKRARQLNSVLSHVAREAPGISFVLAGDFNTGSDNAIFKVLRDHEWHGHAMSSVYEHPRTRKTLPACHATYMQPGSHYSIDHILYTHSSLRMKCVLDALDPQEKQEHVLENGMASGFPTMFCPSDHIPIGVIFEFTPPNLDSDGAARIPLKELMEGRKEELRAQWKALQAQKPTFTKGKPPPEEIEKRRRYASAVKAWKASVPKENTQEIDFIAQLTVMSTTPKEWTIVYHGAAKTFKGRAEFLRLLLEDAGVDYAITGDNMYGPTGIMDCFRGSAQAVAAGDGSTPIPNPVFFPPAIWHRPKKDGEEEEEVIINQVGACVMYIGEQLGYAPQSAKEKALANMITLNALDYIAEGRSSFHPVKNSMSYSDQKEEGDKASKEFTKTRMPIWLAHFEKMVRKHGAKSPVAGGSKVTCADFCLFHVLDATISQFNNDKYDHAWDNQDPKIDLLKEYHAWMKSRPNLVAFFASDRVAPYAGDSMM</sequence>
<gene>
    <name evidence="2" type="ORF">CYCCA115_LOCUS9694</name>
</gene>
<dbReference type="Gene3D" id="3.40.30.10">
    <property type="entry name" value="Glutaredoxin"/>
    <property type="match status" value="1"/>
</dbReference>
<dbReference type="Gene3D" id="4.10.60.20">
    <property type="match status" value="1"/>
</dbReference>
<dbReference type="InterPro" id="IPR050410">
    <property type="entry name" value="CCR4/nocturin_mRNA_transcr"/>
</dbReference>
<feature type="domain" description="GST C-terminal" evidence="1">
    <location>
        <begin position="534"/>
        <end position="676"/>
    </location>
</feature>
<dbReference type="PROSITE" id="PS50405">
    <property type="entry name" value="GST_CTER"/>
    <property type="match status" value="1"/>
</dbReference>
<dbReference type="SUPFAM" id="SSF56219">
    <property type="entry name" value="DNase I-like"/>
    <property type="match status" value="1"/>
</dbReference>
<dbReference type="InterPro" id="IPR005135">
    <property type="entry name" value="Endo/exonuclease/phosphatase"/>
</dbReference>
<dbReference type="Pfam" id="PF14497">
    <property type="entry name" value="GST_C_3"/>
    <property type="match status" value="1"/>
</dbReference>
<protein>
    <recommendedName>
        <fullName evidence="1">GST C-terminal domain-containing protein</fullName>
    </recommendedName>
</protein>
<dbReference type="InterPro" id="IPR036691">
    <property type="entry name" value="Endo/exonu/phosph_ase_sf"/>
</dbReference>
<dbReference type="PANTHER" id="PTHR12121">
    <property type="entry name" value="CARBON CATABOLITE REPRESSOR PROTEIN 4"/>
    <property type="match status" value="1"/>
</dbReference>
<dbReference type="Pfam" id="PF03372">
    <property type="entry name" value="Exo_endo_phos"/>
    <property type="match status" value="1"/>
</dbReference>
<dbReference type="SUPFAM" id="SSF47616">
    <property type="entry name" value="GST C-terminal domain-like"/>
    <property type="match status" value="1"/>
</dbReference>
<organism evidence="2 3">
    <name type="scientific">Cylindrotheca closterium</name>
    <dbReference type="NCBI Taxonomy" id="2856"/>
    <lineage>
        <taxon>Eukaryota</taxon>
        <taxon>Sar</taxon>
        <taxon>Stramenopiles</taxon>
        <taxon>Ochrophyta</taxon>
        <taxon>Bacillariophyta</taxon>
        <taxon>Bacillariophyceae</taxon>
        <taxon>Bacillariophycidae</taxon>
        <taxon>Bacillariales</taxon>
        <taxon>Bacillariaceae</taxon>
        <taxon>Cylindrotheca</taxon>
    </lineage>
</organism>
<keyword evidence="3" id="KW-1185">Reference proteome</keyword>
<evidence type="ECO:0000313" key="3">
    <source>
        <dbReference type="Proteomes" id="UP001295423"/>
    </source>
</evidence>
<dbReference type="PANTHER" id="PTHR12121:SF36">
    <property type="entry name" value="ENDONUCLEASE_EXONUCLEASE_PHOSPHATASE DOMAIN-CONTAINING PROTEIN"/>
    <property type="match status" value="1"/>
</dbReference>
<evidence type="ECO:0000313" key="2">
    <source>
        <dbReference type="EMBL" id="CAJ1945550.1"/>
    </source>
</evidence>
<reference evidence="2" key="1">
    <citation type="submission" date="2023-08" db="EMBL/GenBank/DDBJ databases">
        <authorList>
            <person name="Audoor S."/>
            <person name="Bilcke G."/>
        </authorList>
    </citation>
    <scope>NUCLEOTIDE SEQUENCE</scope>
</reference>
<dbReference type="GO" id="GO:0000175">
    <property type="term" value="F:3'-5'-RNA exonuclease activity"/>
    <property type="evidence" value="ECO:0007669"/>
    <property type="project" value="TreeGrafter"/>
</dbReference>
<dbReference type="Gene3D" id="3.60.10.10">
    <property type="entry name" value="Endonuclease/exonuclease/phosphatase"/>
    <property type="match status" value="1"/>
</dbReference>
<dbReference type="EMBL" id="CAKOGP040001446">
    <property type="protein sequence ID" value="CAJ1945550.1"/>
    <property type="molecule type" value="Genomic_DNA"/>
</dbReference>
<evidence type="ECO:0000259" key="1">
    <source>
        <dbReference type="PROSITE" id="PS50405"/>
    </source>
</evidence>
<dbReference type="InterPro" id="IPR036282">
    <property type="entry name" value="Glutathione-S-Trfase_C_sf"/>
</dbReference>
<accession>A0AAD2FME6</accession>
<dbReference type="Gene3D" id="1.20.1050.10">
    <property type="match status" value="1"/>
</dbReference>